<reference evidence="12 13" key="1">
    <citation type="submission" date="2019-03" db="EMBL/GenBank/DDBJ databases">
        <title>Genomic Encyclopedia of Type Strains, Phase IV (KMG-IV): sequencing the most valuable type-strain genomes for metagenomic binning, comparative biology and taxonomic classification.</title>
        <authorList>
            <person name="Goeker M."/>
        </authorList>
    </citation>
    <scope>NUCLEOTIDE SEQUENCE [LARGE SCALE GENOMIC DNA]</scope>
    <source>
        <strain evidence="12 13">DSM 2132</strain>
    </source>
</reference>
<dbReference type="SUPFAM" id="SSF47781">
    <property type="entry name" value="RuvA domain 2-like"/>
    <property type="match status" value="1"/>
</dbReference>
<evidence type="ECO:0000256" key="6">
    <source>
        <dbReference type="ARBA" id="ARBA00023236"/>
    </source>
</evidence>
<dbReference type="Pfam" id="PF14520">
    <property type="entry name" value="HHH_5"/>
    <property type="match status" value="1"/>
</dbReference>
<dbReference type="FunCoup" id="A0A4R2PEA9">
    <property type="interactions" value="222"/>
</dbReference>
<dbReference type="NCBIfam" id="NF001824">
    <property type="entry name" value="PRK00558.1-5"/>
    <property type="match status" value="1"/>
</dbReference>
<dbReference type="InterPro" id="IPR000305">
    <property type="entry name" value="GIY-YIG_endonuc"/>
</dbReference>
<evidence type="ECO:0000256" key="4">
    <source>
        <dbReference type="ARBA" id="ARBA00022881"/>
    </source>
</evidence>
<keyword evidence="5 7" id="KW-0234">DNA repair</keyword>
<evidence type="ECO:0000256" key="8">
    <source>
        <dbReference type="SAM" id="MobiDB-lite"/>
    </source>
</evidence>
<proteinExistence type="inferred from homology"/>
<dbReference type="Pfam" id="PF02151">
    <property type="entry name" value="UVR"/>
    <property type="match status" value="1"/>
</dbReference>
<dbReference type="SMART" id="SM00278">
    <property type="entry name" value="HhH1"/>
    <property type="match status" value="2"/>
</dbReference>
<comment type="function">
    <text evidence="7">The UvrABC repair system catalyzes the recognition and processing of DNA lesions. UvrC both incises the 5' and 3' sides of the lesion. The N-terminal half is responsible for the 3' incision and the C-terminal half is responsible for the 5' incision.</text>
</comment>
<dbReference type="AlphaFoldDB" id="A0A4R2PEA9"/>
<dbReference type="GO" id="GO:0006289">
    <property type="term" value="P:nucleotide-excision repair"/>
    <property type="evidence" value="ECO:0007669"/>
    <property type="project" value="UniProtKB-UniRule"/>
</dbReference>
<dbReference type="Pfam" id="PF08459">
    <property type="entry name" value="UvrC_RNaseH_dom"/>
    <property type="match status" value="1"/>
</dbReference>
<dbReference type="Gene3D" id="3.30.420.340">
    <property type="entry name" value="UvrC, RNAse H endonuclease domain"/>
    <property type="match status" value="1"/>
</dbReference>
<dbReference type="HAMAP" id="MF_00203">
    <property type="entry name" value="UvrC"/>
    <property type="match status" value="1"/>
</dbReference>
<dbReference type="Pfam" id="PF01541">
    <property type="entry name" value="GIY-YIG"/>
    <property type="match status" value="1"/>
</dbReference>
<dbReference type="InterPro" id="IPR038476">
    <property type="entry name" value="UvrC_RNase_H_dom_sf"/>
</dbReference>
<dbReference type="CDD" id="cd10434">
    <property type="entry name" value="GIY-YIG_UvrC_Cho"/>
    <property type="match status" value="1"/>
</dbReference>
<name>A0A4R2PEA9_RHOSA</name>
<keyword evidence="3 7" id="KW-0228">DNA excision</keyword>
<evidence type="ECO:0000256" key="1">
    <source>
        <dbReference type="ARBA" id="ARBA00022490"/>
    </source>
</evidence>
<dbReference type="GO" id="GO:0003677">
    <property type="term" value="F:DNA binding"/>
    <property type="evidence" value="ECO:0007669"/>
    <property type="project" value="UniProtKB-UniRule"/>
</dbReference>
<dbReference type="InterPro" id="IPR001943">
    <property type="entry name" value="UVR_dom"/>
</dbReference>
<dbReference type="FunFam" id="3.30.420.340:FF:000001">
    <property type="entry name" value="UvrABC system protein C"/>
    <property type="match status" value="1"/>
</dbReference>
<dbReference type="InterPro" id="IPR036876">
    <property type="entry name" value="UVR_dom_sf"/>
</dbReference>
<dbReference type="InterPro" id="IPR050066">
    <property type="entry name" value="UvrABC_protein_C"/>
</dbReference>
<dbReference type="GO" id="GO:0009380">
    <property type="term" value="C:excinuclease repair complex"/>
    <property type="evidence" value="ECO:0007669"/>
    <property type="project" value="InterPro"/>
</dbReference>
<dbReference type="GO" id="GO:0005737">
    <property type="term" value="C:cytoplasm"/>
    <property type="evidence" value="ECO:0007669"/>
    <property type="project" value="UniProtKB-SubCell"/>
</dbReference>
<dbReference type="GO" id="GO:0009381">
    <property type="term" value="F:excinuclease ABC activity"/>
    <property type="evidence" value="ECO:0007669"/>
    <property type="project" value="UniProtKB-UniRule"/>
</dbReference>
<dbReference type="NCBIfam" id="TIGR00194">
    <property type="entry name" value="uvrC"/>
    <property type="match status" value="1"/>
</dbReference>
<sequence length="679" mass="74352">MTGPDKPSPPRPHAPVTRSAAPAERFAGPEADTTSDASGTSGNDHDGGCLSAPTGPARAGADLAAGIAAIKAAVKTAPGDPGVYRMLDAKGDVLYVGKAKSIVRRVTSYTQPNRQSNRILRMIALTRSMIFVTTHTEAEALLLESNLIKRHRPPFNVVLRDDKSFPYILLREDHDWAQIRKHRGPKRHKGVYYGPFASAGAVNRTLNTLQKVFLLRSCTDAVLDSRTRPCLLYQIKRCSAPCVGRIDAAGYAELVAEARAFLAGRETRIQKQLAERMEAAAEALDFETAAMYRDRLRALTTVQARQAVNAENLDAADVIALAVKGGQTCIQVFFYRQGQNWGNRAYFPRHEKGAEPAEVLSAFLGQFYDDKEPPQTLLLSREPEDAALLQEALSVRAERRVALHVPKRGEKRTLVDDALRNAEQALDRRLAESASQARLLDGVADAFGLDAPPKRLEIYDNSHTGGTNAIGGMVVAGPEGFEKNQYRTFNIKSTELTPGDDFAMMKEVLTRRFSRLMKEDPERAGATWPDLLVIDGGKGQLSAVMAILEDLGVEDVAVVAVSKGPDRHAGREEFHLPGAAQPIRFRAGDPVLYYMQRLRDEAHRFAIGGHRQRRAKALVKNPLDEIPGIGAKRKKALLLHFGSAKAVAQAGVRDLAAVDGVSHALAQAIYDHFHERERP</sequence>
<dbReference type="PANTHER" id="PTHR30562">
    <property type="entry name" value="UVRC/OXIDOREDUCTASE"/>
    <property type="match status" value="1"/>
</dbReference>
<evidence type="ECO:0000256" key="2">
    <source>
        <dbReference type="ARBA" id="ARBA00022763"/>
    </source>
</evidence>
<comment type="subcellular location">
    <subcellularLocation>
        <location evidence="7">Cytoplasm</location>
    </subcellularLocation>
</comment>
<protein>
    <recommendedName>
        <fullName evidence="7">UvrABC system protein C</fullName>
        <shortName evidence="7">Protein UvrC</shortName>
    </recommendedName>
    <alternativeName>
        <fullName evidence="7">Excinuclease ABC subunit C</fullName>
    </alternativeName>
</protein>
<dbReference type="Pfam" id="PF22920">
    <property type="entry name" value="UvrC_RNaseH"/>
    <property type="match status" value="1"/>
</dbReference>
<evidence type="ECO:0000256" key="5">
    <source>
        <dbReference type="ARBA" id="ARBA00023204"/>
    </source>
</evidence>
<evidence type="ECO:0000313" key="13">
    <source>
        <dbReference type="Proteomes" id="UP000295399"/>
    </source>
</evidence>
<dbReference type="InterPro" id="IPR001162">
    <property type="entry name" value="UvrC_RNase_H_dom"/>
</dbReference>
<dbReference type="SUPFAM" id="SSF82771">
    <property type="entry name" value="GIY-YIG endonuclease"/>
    <property type="match status" value="1"/>
</dbReference>
<keyword evidence="6 7" id="KW-0742">SOS response</keyword>
<dbReference type="Proteomes" id="UP000295399">
    <property type="component" value="Unassembled WGS sequence"/>
</dbReference>
<dbReference type="InterPro" id="IPR035901">
    <property type="entry name" value="GIY-YIG_endonuc_sf"/>
</dbReference>
<keyword evidence="2 7" id="KW-0227">DNA damage</keyword>
<evidence type="ECO:0000259" key="9">
    <source>
        <dbReference type="PROSITE" id="PS50151"/>
    </source>
</evidence>
<dbReference type="SUPFAM" id="SSF46600">
    <property type="entry name" value="C-terminal UvrC-binding domain of UvrB"/>
    <property type="match status" value="1"/>
</dbReference>
<dbReference type="PROSITE" id="PS50165">
    <property type="entry name" value="UVRC"/>
    <property type="match status" value="1"/>
</dbReference>
<accession>A0A4R2PEA9</accession>
<evidence type="ECO:0000259" key="10">
    <source>
        <dbReference type="PROSITE" id="PS50164"/>
    </source>
</evidence>
<dbReference type="PANTHER" id="PTHR30562:SF1">
    <property type="entry name" value="UVRABC SYSTEM PROTEIN C"/>
    <property type="match status" value="1"/>
</dbReference>
<dbReference type="PROSITE" id="PS50151">
    <property type="entry name" value="UVR"/>
    <property type="match status" value="1"/>
</dbReference>
<comment type="subunit">
    <text evidence="7">Interacts with UvrB in an incision complex.</text>
</comment>
<dbReference type="InterPro" id="IPR004791">
    <property type="entry name" value="UvrC"/>
</dbReference>
<dbReference type="Gene3D" id="3.40.1440.10">
    <property type="entry name" value="GIY-YIG endonuclease"/>
    <property type="match status" value="1"/>
</dbReference>
<comment type="similarity">
    <text evidence="7">Belongs to the UvrC family.</text>
</comment>
<evidence type="ECO:0000256" key="7">
    <source>
        <dbReference type="HAMAP-Rule" id="MF_00203"/>
    </source>
</evidence>
<dbReference type="InterPro" id="IPR047296">
    <property type="entry name" value="GIY-YIG_UvrC_Cho"/>
</dbReference>
<feature type="compositionally biased region" description="Pro residues" evidence="8">
    <location>
        <begin position="1"/>
        <end position="13"/>
    </location>
</feature>
<evidence type="ECO:0000259" key="11">
    <source>
        <dbReference type="PROSITE" id="PS50165"/>
    </source>
</evidence>
<feature type="compositionally biased region" description="Polar residues" evidence="8">
    <location>
        <begin position="32"/>
        <end position="42"/>
    </location>
</feature>
<feature type="domain" description="GIY-YIG" evidence="10">
    <location>
        <begin position="79"/>
        <end position="157"/>
    </location>
</feature>
<dbReference type="EMBL" id="SLXO01000007">
    <property type="protein sequence ID" value="TCP33467.1"/>
    <property type="molecule type" value="Genomic_DNA"/>
</dbReference>
<feature type="domain" description="UvrC family homology region profile" evidence="11">
    <location>
        <begin position="318"/>
        <end position="548"/>
    </location>
</feature>
<evidence type="ECO:0000313" key="12">
    <source>
        <dbReference type="EMBL" id="TCP33467.1"/>
    </source>
</evidence>
<keyword evidence="4 7" id="KW-0267">Excision nuclease</keyword>
<dbReference type="SMART" id="SM00465">
    <property type="entry name" value="GIYc"/>
    <property type="match status" value="1"/>
</dbReference>
<dbReference type="FunFam" id="3.40.1440.10:FF:000001">
    <property type="entry name" value="UvrABC system protein C"/>
    <property type="match status" value="1"/>
</dbReference>
<keyword evidence="13" id="KW-1185">Reference proteome</keyword>
<feature type="region of interest" description="Disordered" evidence="8">
    <location>
        <begin position="1"/>
        <end position="54"/>
    </location>
</feature>
<dbReference type="GO" id="GO:0009432">
    <property type="term" value="P:SOS response"/>
    <property type="evidence" value="ECO:0007669"/>
    <property type="project" value="UniProtKB-UniRule"/>
</dbReference>
<dbReference type="InterPro" id="IPR010994">
    <property type="entry name" value="RuvA_2-like"/>
</dbReference>
<dbReference type="RefSeq" id="WP_132708748.1">
    <property type="nucleotide sequence ID" value="NZ_JACIGF010000007.1"/>
</dbReference>
<evidence type="ECO:0000256" key="3">
    <source>
        <dbReference type="ARBA" id="ARBA00022769"/>
    </source>
</evidence>
<dbReference type="Gene3D" id="1.10.150.20">
    <property type="entry name" value="5' to 3' exonuclease, C-terminal subdomain"/>
    <property type="match status" value="1"/>
</dbReference>
<comment type="caution">
    <text evidence="12">The sequence shown here is derived from an EMBL/GenBank/DDBJ whole genome shotgun (WGS) entry which is preliminary data.</text>
</comment>
<organism evidence="12 13">
    <name type="scientific">Rhodothalassium salexigens DSM 2132</name>
    <dbReference type="NCBI Taxonomy" id="1188247"/>
    <lineage>
        <taxon>Bacteria</taxon>
        <taxon>Pseudomonadati</taxon>
        <taxon>Pseudomonadota</taxon>
        <taxon>Alphaproteobacteria</taxon>
        <taxon>Rhodothalassiales</taxon>
        <taxon>Rhodothalassiaceae</taxon>
        <taxon>Rhodothalassium</taxon>
    </lineage>
</organism>
<dbReference type="InParanoid" id="A0A4R2PEA9"/>
<gene>
    <name evidence="7" type="primary">uvrC</name>
    <name evidence="12" type="ORF">EV659_10777</name>
</gene>
<feature type="domain" description="UVR" evidence="9">
    <location>
        <begin position="267"/>
        <end position="302"/>
    </location>
</feature>
<dbReference type="InterPro" id="IPR003583">
    <property type="entry name" value="Hlx-hairpin-Hlx_DNA-bd_motif"/>
</dbReference>
<dbReference type="PROSITE" id="PS50164">
    <property type="entry name" value="GIY_YIG"/>
    <property type="match status" value="1"/>
</dbReference>
<keyword evidence="1 7" id="KW-0963">Cytoplasm</keyword>
<dbReference type="Gene3D" id="4.10.860.10">
    <property type="entry name" value="UVR domain"/>
    <property type="match status" value="1"/>
</dbReference>
<dbReference type="OrthoDB" id="9804933at2"/>